<dbReference type="Pfam" id="PF08578">
    <property type="entry name" value="DUF1765"/>
    <property type="match status" value="1"/>
</dbReference>
<dbReference type="RefSeq" id="XP_019041858.1">
    <property type="nucleotide sequence ID" value="XM_019186150.1"/>
</dbReference>
<feature type="compositionally biased region" description="Low complexity" evidence="1">
    <location>
        <begin position="569"/>
        <end position="579"/>
    </location>
</feature>
<dbReference type="EMBL" id="KV454208">
    <property type="protein sequence ID" value="ODQ62651.1"/>
    <property type="molecule type" value="Genomic_DNA"/>
</dbReference>
<dbReference type="GeneID" id="30203396"/>
<dbReference type="PANTHER" id="PTHR37988">
    <property type="entry name" value="UPF0592 MEMBRANE PROTEIN C7D4.03C"/>
    <property type="match status" value="1"/>
</dbReference>
<accession>A0A1E3PB86</accession>
<feature type="compositionally biased region" description="Polar residues" evidence="1">
    <location>
        <begin position="503"/>
        <end position="520"/>
    </location>
</feature>
<sequence length="866" mass="98500">MKTISLSINAFIGKVFAYSFLNLDKFGHMLLFLLFVKNYTIKQILTHNDIQKLIPNNVSFKKINPSLANLVNFKGDFTEYLFIESPNQTKLQSLNCMKPPKTAYLDDLFIDLKDNNWVKKWAGFDSDIFCSFLKHYLSLSIDTLDASVLDFKELFKLPGFIIIYGHITEILESNIMMIKKFKSTQSKDTNYNSNSSTYNALKNFNIFLQKLPIIKIMRVIRDLVYEGDERKSSMVISMFENILYSKAKCVQAFNSVTCEAIYTIFLEFLLHLQNDQYCFTRNLNLSFWITGLLKMLGTDNMICQARALSHLFNIWNLIPNDSFINQKNIFGYDPSEWVKNPKNSLLFNLSNHLLSQSVWEAFFNHWHPLIRQFYQRLLVFKIIGNSTDNYSNYLNFKKVLKSNLVTTFEIFSEKTADLNISPILNMDLTPANPLLNRKLIISPMESFQSSINILDNFDSYQFLQNGAYSSRNSSSSTLIIDSNKKIYAYDIFDEAIYSSSIGSTSNNNPRTSVSNSSTRKNTPNSSPSVTRSSSATTLGRVPILGSALSFFKKVNHSQPTIKVSPNPSPLSSPQALSSPYQGPEDQDPLKIRQSTTLHPVASISSSSSRSPSFKTPTSLLSSPSSSLSEISDEDQFNSSRKNRQVSSNTLNSSTSSRLSSTSSTSSVSTSTTPMESLPTPPELLVKVPEVKRFKFRFQLTISNDPSQLSHRIVNASKTSSKKFFPSEGHKAQLPKFPRLPFDNKSNELGLMNNSSSFYRFEQADESFLNSSDEDDEFLVIPRSSMSSRVQEEESKITFESTKNFLLLGKVLNEWELIVDEYEKFIKLTNEMDELNHEVKDYEEFFHDPMLVADIPPTKVNGFNAHV</sequence>
<evidence type="ECO:0000313" key="2">
    <source>
        <dbReference type="EMBL" id="ODQ62651.1"/>
    </source>
</evidence>
<feature type="compositionally biased region" description="Low complexity" evidence="1">
    <location>
        <begin position="602"/>
        <end position="628"/>
    </location>
</feature>
<reference evidence="2 3" key="1">
    <citation type="journal article" date="2016" name="Proc. Natl. Acad. Sci. U.S.A.">
        <title>Comparative genomics of biotechnologically important yeasts.</title>
        <authorList>
            <person name="Riley R."/>
            <person name="Haridas S."/>
            <person name="Wolfe K.H."/>
            <person name="Lopes M.R."/>
            <person name="Hittinger C.T."/>
            <person name="Goeker M."/>
            <person name="Salamov A.A."/>
            <person name="Wisecaver J.H."/>
            <person name="Long T.M."/>
            <person name="Calvey C.H."/>
            <person name="Aerts A.L."/>
            <person name="Barry K.W."/>
            <person name="Choi C."/>
            <person name="Clum A."/>
            <person name="Coughlan A.Y."/>
            <person name="Deshpande S."/>
            <person name="Douglass A.P."/>
            <person name="Hanson S.J."/>
            <person name="Klenk H.-P."/>
            <person name="LaButti K.M."/>
            <person name="Lapidus A."/>
            <person name="Lindquist E.A."/>
            <person name="Lipzen A.M."/>
            <person name="Meier-Kolthoff J.P."/>
            <person name="Ohm R.A."/>
            <person name="Otillar R.P."/>
            <person name="Pangilinan J.L."/>
            <person name="Peng Y."/>
            <person name="Rokas A."/>
            <person name="Rosa C.A."/>
            <person name="Scheuner C."/>
            <person name="Sibirny A.A."/>
            <person name="Slot J.C."/>
            <person name="Stielow J.B."/>
            <person name="Sun H."/>
            <person name="Kurtzman C.P."/>
            <person name="Blackwell M."/>
            <person name="Grigoriev I.V."/>
            <person name="Jeffries T.W."/>
        </authorList>
    </citation>
    <scope>NUCLEOTIDE SEQUENCE [LARGE SCALE GENOMIC DNA]</scope>
    <source>
        <strain evidence="3">ATCC 58044 / CBS 1984 / NCYC 433 / NRRL Y-366-8</strain>
    </source>
</reference>
<keyword evidence="3" id="KW-1185">Reference proteome</keyword>
<dbReference type="PANTHER" id="PTHR37988:SF1">
    <property type="entry name" value="UPF0592 MEMBRANE PROTEIN C7D4.03C"/>
    <property type="match status" value="1"/>
</dbReference>
<feature type="compositionally biased region" description="Low complexity" evidence="1">
    <location>
        <begin position="645"/>
        <end position="672"/>
    </location>
</feature>
<organism evidence="2 3">
    <name type="scientific">Wickerhamomyces anomalus (strain ATCC 58044 / CBS 1984 / NCYC 433 / NRRL Y-366-8)</name>
    <name type="common">Yeast</name>
    <name type="synonym">Hansenula anomala</name>
    <dbReference type="NCBI Taxonomy" id="683960"/>
    <lineage>
        <taxon>Eukaryota</taxon>
        <taxon>Fungi</taxon>
        <taxon>Dikarya</taxon>
        <taxon>Ascomycota</taxon>
        <taxon>Saccharomycotina</taxon>
        <taxon>Saccharomycetes</taxon>
        <taxon>Phaffomycetales</taxon>
        <taxon>Wickerhamomycetaceae</taxon>
        <taxon>Wickerhamomyces</taxon>
    </lineage>
</organism>
<gene>
    <name evidence="2" type="ORF">WICANDRAFT_88393</name>
</gene>
<proteinExistence type="predicted"/>
<evidence type="ECO:0000313" key="3">
    <source>
        <dbReference type="Proteomes" id="UP000094112"/>
    </source>
</evidence>
<protein>
    <submittedName>
        <fullName evidence="2">Uncharacterized protein</fullName>
    </submittedName>
</protein>
<dbReference type="AlphaFoldDB" id="A0A1E3PB86"/>
<feature type="region of interest" description="Disordered" evidence="1">
    <location>
        <begin position="558"/>
        <end position="682"/>
    </location>
</feature>
<dbReference type="OrthoDB" id="296767at2759"/>
<dbReference type="Proteomes" id="UP000094112">
    <property type="component" value="Unassembled WGS sequence"/>
</dbReference>
<evidence type="ECO:0000256" key="1">
    <source>
        <dbReference type="SAM" id="MobiDB-lite"/>
    </source>
</evidence>
<dbReference type="InterPro" id="IPR013887">
    <property type="entry name" value="UPF0592"/>
</dbReference>
<name>A0A1E3PB86_WICAA</name>
<feature type="compositionally biased region" description="Low complexity" evidence="1">
    <location>
        <begin position="521"/>
        <end position="536"/>
    </location>
</feature>
<feature type="region of interest" description="Disordered" evidence="1">
    <location>
        <begin position="503"/>
        <end position="536"/>
    </location>
</feature>
<dbReference type="STRING" id="683960.A0A1E3PB86"/>